<evidence type="ECO:0000256" key="8">
    <source>
        <dbReference type="ARBA" id="ARBA00023002"/>
    </source>
</evidence>
<feature type="binding site" evidence="11">
    <location>
        <position position="84"/>
    </location>
    <ligand>
        <name>FMN</name>
        <dbReference type="ChEBI" id="CHEBI:58210"/>
    </ligand>
</feature>
<dbReference type="NCBIfam" id="TIGR01036">
    <property type="entry name" value="pyrD_sub2"/>
    <property type="match status" value="1"/>
</dbReference>
<feature type="binding site" evidence="11">
    <location>
        <begin position="316"/>
        <end position="317"/>
    </location>
    <ligand>
        <name>FMN</name>
        <dbReference type="ChEBI" id="CHEBI:58210"/>
    </ligand>
</feature>
<dbReference type="InterPro" id="IPR013785">
    <property type="entry name" value="Aldolase_TIM"/>
</dbReference>
<comment type="similarity">
    <text evidence="4 11">Belongs to the dihydroorotate dehydrogenase family. Type 2 subfamily.</text>
</comment>
<feature type="binding site" evidence="11">
    <location>
        <position position="64"/>
    </location>
    <ligand>
        <name>substrate</name>
    </ligand>
</feature>
<feature type="binding site" evidence="11">
    <location>
        <position position="137"/>
    </location>
    <ligand>
        <name>FMN</name>
        <dbReference type="ChEBI" id="CHEBI:58210"/>
    </ligand>
</feature>
<feature type="binding site" evidence="11">
    <location>
        <position position="170"/>
    </location>
    <ligand>
        <name>substrate</name>
    </ligand>
</feature>
<keyword evidence="5 11" id="KW-0285">Flavoprotein</keyword>
<gene>
    <name evidence="11" type="primary">pyrD</name>
    <name evidence="13" type="ORF">CKO13_01890</name>
</gene>
<feature type="binding site" evidence="11">
    <location>
        <position position="266"/>
    </location>
    <ligand>
        <name>FMN</name>
        <dbReference type="ChEBI" id="CHEBI:58210"/>
    </ligand>
</feature>
<evidence type="ECO:0000313" key="14">
    <source>
        <dbReference type="Proteomes" id="UP000738126"/>
    </source>
</evidence>
<evidence type="ECO:0000256" key="2">
    <source>
        <dbReference type="ARBA" id="ARBA00004370"/>
    </source>
</evidence>
<feature type="binding site" evidence="11">
    <location>
        <position position="295"/>
    </location>
    <ligand>
        <name>FMN</name>
        <dbReference type="ChEBI" id="CHEBI:58210"/>
    </ligand>
</feature>
<dbReference type="InterPro" id="IPR001295">
    <property type="entry name" value="Dihydroorotate_DH_CS"/>
</dbReference>
<feature type="active site" description="Nucleophile" evidence="11">
    <location>
        <position position="173"/>
    </location>
</feature>
<comment type="catalytic activity">
    <reaction evidence="10 11">
        <text>(S)-dihydroorotate + a quinone = orotate + a quinol</text>
        <dbReference type="Rhea" id="RHEA:30187"/>
        <dbReference type="ChEBI" id="CHEBI:24646"/>
        <dbReference type="ChEBI" id="CHEBI:30839"/>
        <dbReference type="ChEBI" id="CHEBI:30864"/>
        <dbReference type="ChEBI" id="CHEBI:132124"/>
        <dbReference type="EC" id="1.3.5.2"/>
    </reaction>
</comment>
<feature type="binding site" evidence="11">
    <location>
        <begin position="60"/>
        <end position="64"/>
    </location>
    <ligand>
        <name>FMN</name>
        <dbReference type="ChEBI" id="CHEBI:58210"/>
    </ligand>
</feature>
<feature type="binding site" evidence="11">
    <location>
        <position position="175"/>
    </location>
    <ligand>
        <name>substrate</name>
    </ligand>
</feature>
<comment type="pathway">
    <text evidence="3 11">Pyrimidine metabolism; UMP biosynthesis via de novo pathway; orotate from (S)-dihydroorotate (quinone route): step 1/1.</text>
</comment>
<dbReference type="PIRSF" id="PIRSF000164">
    <property type="entry name" value="DHO_oxidase"/>
    <property type="match status" value="1"/>
</dbReference>
<organism evidence="13 14">
    <name type="scientific">Halorhodospira neutriphila</name>
    <dbReference type="NCBI Taxonomy" id="168379"/>
    <lineage>
        <taxon>Bacteria</taxon>
        <taxon>Pseudomonadati</taxon>
        <taxon>Pseudomonadota</taxon>
        <taxon>Gammaproteobacteria</taxon>
        <taxon>Chromatiales</taxon>
        <taxon>Ectothiorhodospiraceae</taxon>
        <taxon>Halorhodospira</taxon>
    </lineage>
</organism>
<reference evidence="13 14" key="1">
    <citation type="journal article" date="2020" name="Microorganisms">
        <title>Osmotic Adaptation and Compatible Solute Biosynthesis of Phototrophic Bacteria as Revealed from Genome Analyses.</title>
        <authorList>
            <person name="Imhoff J.F."/>
            <person name="Rahn T."/>
            <person name="Kunzel S."/>
            <person name="Keller A."/>
            <person name="Neulinger S.C."/>
        </authorList>
    </citation>
    <scope>NUCLEOTIDE SEQUENCE [LARGE SCALE GENOMIC DNA]</scope>
    <source>
        <strain evidence="13 14">DSM 15116</strain>
    </source>
</reference>
<feature type="binding site" evidence="11">
    <location>
        <begin position="244"/>
        <end position="245"/>
    </location>
    <ligand>
        <name>substrate</name>
    </ligand>
</feature>
<dbReference type="NCBIfam" id="NF003652">
    <property type="entry name" value="PRK05286.2-5"/>
    <property type="match status" value="1"/>
</dbReference>
<dbReference type="InterPro" id="IPR012135">
    <property type="entry name" value="Dihydroorotate_DH_1_2"/>
</dbReference>
<comment type="caution">
    <text evidence="13">The sequence shown here is derived from an EMBL/GenBank/DDBJ whole genome shotgun (WGS) entry which is preliminary data.</text>
</comment>
<evidence type="ECO:0000256" key="1">
    <source>
        <dbReference type="ARBA" id="ARBA00003125"/>
    </source>
</evidence>
<evidence type="ECO:0000256" key="4">
    <source>
        <dbReference type="ARBA" id="ARBA00005359"/>
    </source>
</evidence>
<dbReference type="SUPFAM" id="SSF51395">
    <property type="entry name" value="FMN-linked oxidoreductases"/>
    <property type="match status" value="1"/>
</dbReference>
<accession>A0ABS1E261</accession>
<name>A0ABS1E261_9GAMM</name>
<dbReference type="PROSITE" id="PS00911">
    <property type="entry name" value="DHODEHASE_1"/>
    <property type="match status" value="1"/>
</dbReference>
<dbReference type="RefSeq" id="WP_200256278.1">
    <property type="nucleotide sequence ID" value="NZ_NRSH01000009.1"/>
</dbReference>
<evidence type="ECO:0000256" key="11">
    <source>
        <dbReference type="HAMAP-Rule" id="MF_00225"/>
    </source>
</evidence>
<dbReference type="InterPro" id="IPR005720">
    <property type="entry name" value="Dihydroorotate_DH_cat"/>
</dbReference>
<feature type="binding site" evidence="11">
    <location>
        <begin position="109"/>
        <end position="113"/>
    </location>
    <ligand>
        <name>substrate</name>
    </ligand>
</feature>
<feature type="binding site" evidence="11">
    <location>
        <position position="243"/>
    </location>
    <ligand>
        <name>FMN</name>
        <dbReference type="ChEBI" id="CHEBI:58210"/>
    </ligand>
</feature>
<comment type="cofactor">
    <cofactor evidence="11">
        <name>FMN</name>
        <dbReference type="ChEBI" id="CHEBI:58210"/>
    </cofactor>
    <text evidence="11">Binds 1 FMN per subunit.</text>
</comment>
<dbReference type="InterPro" id="IPR005719">
    <property type="entry name" value="Dihydroorotate_DH_2"/>
</dbReference>
<dbReference type="Gene3D" id="3.20.20.70">
    <property type="entry name" value="Aldolase class I"/>
    <property type="match status" value="1"/>
</dbReference>
<evidence type="ECO:0000256" key="5">
    <source>
        <dbReference type="ARBA" id="ARBA00022630"/>
    </source>
</evidence>
<evidence type="ECO:0000259" key="12">
    <source>
        <dbReference type="Pfam" id="PF01180"/>
    </source>
</evidence>
<keyword evidence="6 11" id="KW-0288">FMN</keyword>
<dbReference type="PANTHER" id="PTHR48109:SF4">
    <property type="entry name" value="DIHYDROOROTATE DEHYDROGENASE (QUINONE), MITOCHONDRIAL"/>
    <property type="match status" value="1"/>
</dbReference>
<dbReference type="Proteomes" id="UP000738126">
    <property type="component" value="Unassembled WGS sequence"/>
</dbReference>
<dbReference type="EC" id="1.3.5.2" evidence="11"/>
<evidence type="ECO:0000256" key="9">
    <source>
        <dbReference type="ARBA" id="ARBA00023136"/>
    </source>
</evidence>
<keyword evidence="14" id="KW-1185">Reference proteome</keyword>
<keyword evidence="11" id="KW-1003">Cell membrane</keyword>
<comment type="subcellular location">
    <subcellularLocation>
        <location evidence="11">Cell membrane</location>
        <topology evidence="11">Peripheral membrane protein</topology>
    </subcellularLocation>
    <subcellularLocation>
        <location evidence="2">Membrane</location>
    </subcellularLocation>
</comment>
<evidence type="ECO:0000256" key="6">
    <source>
        <dbReference type="ARBA" id="ARBA00022643"/>
    </source>
</evidence>
<protein>
    <recommendedName>
        <fullName evidence="11">Dihydroorotate dehydrogenase (quinone)</fullName>
        <ecNumber evidence="11">1.3.5.2</ecNumber>
    </recommendedName>
    <alternativeName>
        <fullName evidence="11">DHOdehase</fullName>
        <shortName evidence="11">DHOD</shortName>
        <shortName evidence="11">DHODase</shortName>
    </alternativeName>
    <alternativeName>
        <fullName evidence="11">Dihydroorotate oxidase</fullName>
    </alternativeName>
</protein>
<dbReference type="CDD" id="cd04738">
    <property type="entry name" value="DHOD_2_like"/>
    <property type="match status" value="1"/>
</dbReference>
<dbReference type="HAMAP" id="MF_00225">
    <property type="entry name" value="DHO_dh_type2"/>
    <property type="match status" value="1"/>
</dbReference>
<evidence type="ECO:0000256" key="7">
    <source>
        <dbReference type="ARBA" id="ARBA00022975"/>
    </source>
</evidence>
<dbReference type="InterPro" id="IPR050074">
    <property type="entry name" value="DHO_dehydrogenase"/>
</dbReference>
<sequence>MYPLLRRLLFQLEPERAHEWTLGAGAWAARLGAWPALTPMPAAPRRVMGLEFPNPVGAAAGFDKDGAYLPALRRLGFGFVELGTVTPRPQPGNPPPRLFRLPAHQALINRMGFNNAGAEALAERVAGTAYAGVIGVNIGKNRDTPAERAAEDYASALASVYAVADYVAVNLSSPNTPGLRDLQRAAPLTHLLGRLYVERDRLTELYGKRVPLVVKIAPDWEPGELDAVLDTLLEQGVDGIAATNTTLSREGVAGAAHAGEQGGLSGAPLRETAERVLETVVGRCAGEAALIGVGGILSGADAERRLALGADLVQLYTGLVYRGPSLVREAVLAAGRREA</sequence>
<dbReference type="NCBIfam" id="NF003645">
    <property type="entry name" value="PRK05286.1-2"/>
    <property type="match status" value="1"/>
</dbReference>
<dbReference type="PANTHER" id="PTHR48109">
    <property type="entry name" value="DIHYDROOROTATE DEHYDROGENASE (QUINONE), MITOCHONDRIAL-RELATED"/>
    <property type="match status" value="1"/>
</dbReference>
<keyword evidence="8 11" id="KW-0560">Oxidoreductase</keyword>
<evidence type="ECO:0000256" key="10">
    <source>
        <dbReference type="ARBA" id="ARBA00048639"/>
    </source>
</evidence>
<dbReference type="Pfam" id="PF01180">
    <property type="entry name" value="DHO_dh"/>
    <property type="match status" value="1"/>
</dbReference>
<feature type="binding site" evidence="11">
    <location>
        <position position="215"/>
    </location>
    <ligand>
        <name>FMN</name>
        <dbReference type="ChEBI" id="CHEBI:58210"/>
    </ligand>
</feature>
<evidence type="ECO:0000256" key="3">
    <source>
        <dbReference type="ARBA" id="ARBA00005161"/>
    </source>
</evidence>
<comment type="subunit">
    <text evidence="11">Monomer.</text>
</comment>
<comment type="function">
    <text evidence="1 11">Catalyzes the conversion of dihydroorotate to orotate with quinone as electron acceptor.</text>
</comment>
<feature type="domain" description="Dihydroorotate dehydrogenase catalytic" evidence="12">
    <location>
        <begin position="46"/>
        <end position="328"/>
    </location>
</feature>
<proteinExistence type="inferred from homology"/>
<feature type="binding site" evidence="11">
    <location>
        <position position="170"/>
    </location>
    <ligand>
        <name>FMN</name>
        <dbReference type="ChEBI" id="CHEBI:58210"/>
    </ligand>
</feature>
<keyword evidence="9 11" id="KW-0472">Membrane</keyword>
<evidence type="ECO:0000313" key="13">
    <source>
        <dbReference type="EMBL" id="MBK1725791.1"/>
    </source>
</evidence>
<dbReference type="EMBL" id="NRSH01000009">
    <property type="protein sequence ID" value="MBK1725791.1"/>
    <property type="molecule type" value="Genomic_DNA"/>
</dbReference>
<keyword evidence="7 11" id="KW-0665">Pyrimidine biosynthesis</keyword>